<dbReference type="SMART" id="SM00028">
    <property type="entry name" value="TPR"/>
    <property type="match status" value="8"/>
</dbReference>
<feature type="coiled-coil region" evidence="9">
    <location>
        <begin position="480"/>
        <end position="507"/>
    </location>
</feature>
<feature type="coiled-coil region" evidence="9">
    <location>
        <begin position="795"/>
        <end position="822"/>
    </location>
</feature>
<evidence type="ECO:0000256" key="5">
    <source>
        <dbReference type="ARBA" id="ARBA00022794"/>
    </source>
</evidence>
<reference evidence="10 11" key="1">
    <citation type="submission" date="2022-01" db="EMBL/GenBank/DDBJ databases">
        <title>A chromosomal length assembly of Cordylochernes scorpioides.</title>
        <authorList>
            <person name="Zeh D."/>
            <person name="Zeh J."/>
        </authorList>
    </citation>
    <scope>NUCLEOTIDE SEQUENCE [LARGE SCALE GENOMIC DNA]</scope>
    <source>
        <strain evidence="10">IN4F17</strain>
        <tissue evidence="10">Whole Body</tissue>
    </source>
</reference>
<dbReference type="InterPro" id="IPR039941">
    <property type="entry name" value="TT30"/>
</dbReference>
<proteinExistence type="inferred from homology"/>
<evidence type="ECO:0000256" key="7">
    <source>
        <dbReference type="ARBA" id="ARBA00023069"/>
    </source>
</evidence>
<dbReference type="PANTHER" id="PTHR20931:SF0">
    <property type="entry name" value="TETRATRICOPEPTIDE REPEAT PROTEIN 30"/>
    <property type="match status" value="1"/>
</dbReference>
<evidence type="ECO:0000256" key="2">
    <source>
        <dbReference type="ARBA" id="ARBA00009522"/>
    </source>
</evidence>
<keyword evidence="8" id="KW-0966">Cell projection</keyword>
<protein>
    <recommendedName>
        <fullName evidence="3">Tetratricopeptide repeat protein 30 homolog</fullName>
    </recommendedName>
</protein>
<keyword evidence="4" id="KW-0677">Repeat</keyword>
<evidence type="ECO:0000256" key="3">
    <source>
        <dbReference type="ARBA" id="ARBA00015727"/>
    </source>
</evidence>
<keyword evidence="9" id="KW-0175">Coiled coil</keyword>
<dbReference type="Proteomes" id="UP001235939">
    <property type="component" value="Chromosome 12"/>
</dbReference>
<keyword evidence="6" id="KW-0802">TPR repeat</keyword>
<evidence type="ECO:0000256" key="9">
    <source>
        <dbReference type="SAM" id="Coils"/>
    </source>
</evidence>
<dbReference type="Pfam" id="PF03382">
    <property type="entry name" value="DUF285"/>
    <property type="match status" value="2"/>
</dbReference>
<evidence type="ECO:0000313" key="10">
    <source>
        <dbReference type="EMBL" id="UYV74661.1"/>
    </source>
</evidence>
<comment type="similarity">
    <text evidence="2">Belongs to the TTC30/dfy-1/fleer family.</text>
</comment>
<dbReference type="InterPro" id="IPR019734">
    <property type="entry name" value="TPR_rpt"/>
</dbReference>
<keyword evidence="5" id="KW-0970">Cilium biogenesis/degradation</keyword>
<evidence type="ECO:0000256" key="8">
    <source>
        <dbReference type="ARBA" id="ARBA00023273"/>
    </source>
</evidence>
<dbReference type="Gene3D" id="1.25.40.10">
    <property type="entry name" value="Tetratricopeptide repeat domain"/>
    <property type="match status" value="3"/>
</dbReference>
<evidence type="ECO:0000256" key="4">
    <source>
        <dbReference type="ARBA" id="ARBA00022737"/>
    </source>
</evidence>
<dbReference type="EMBL" id="CP092874">
    <property type="protein sequence ID" value="UYV74661.1"/>
    <property type="molecule type" value="Genomic_DNA"/>
</dbReference>
<gene>
    <name evidence="10" type="ORF">LAZ67_12000443</name>
</gene>
<dbReference type="SUPFAM" id="SSF48452">
    <property type="entry name" value="TPR-like"/>
    <property type="match status" value="4"/>
</dbReference>
<accession>A0ABY6L0K2</accession>
<name>A0ABY6L0K2_9ARAC</name>
<dbReference type="InterPro" id="IPR005046">
    <property type="entry name" value="DUF285"/>
</dbReference>
<evidence type="ECO:0000313" key="11">
    <source>
        <dbReference type="Proteomes" id="UP001235939"/>
    </source>
</evidence>
<keyword evidence="7" id="KW-0969">Cilium</keyword>
<evidence type="ECO:0000256" key="1">
    <source>
        <dbReference type="ARBA" id="ARBA00004138"/>
    </source>
</evidence>
<keyword evidence="11" id="KW-1185">Reference proteome</keyword>
<comment type="subcellular location">
    <subcellularLocation>
        <location evidence="1">Cell projection</location>
        <location evidence="1">Cilium</location>
    </subcellularLocation>
</comment>
<dbReference type="PANTHER" id="PTHR20931">
    <property type="entry name" value="TETRATRICOPEPTIDE REPEAT PROTEIN 30"/>
    <property type="match status" value="1"/>
</dbReference>
<organism evidence="10 11">
    <name type="scientific">Cordylochernes scorpioides</name>
    <dbReference type="NCBI Taxonomy" id="51811"/>
    <lineage>
        <taxon>Eukaryota</taxon>
        <taxon>Metazoa</taxon>
        <taxon>Ecdysozoa</taxon>
        <taxon>Arthropoda</taxon>
        <taxon>Chelicerata</taxon>
        <taxon>Arachnida</taxon>
        <taxon>Pseudoscorpiones</taxon>
        <taxon>Cheliferoidea</taxon>
        <taxon>Chernetidae</taxon>
        <taxon>Cordylochernes</taxon>
    </lineage>
</organism>
<dbReference type="InterPro" id="IPR011990">
    <property type="entry name" value="TPR-like_helical_dom_sf"/>
</dbReference>
<evidence type="ECO:0000256" key="6">
    <source>
        <dbReference type="ARBA" id="ARBA00022803"/>
    </source>
</evidence>
<sequence length="1107" mass="128081">MNIYNITCQYHHRMLMYQIKDGLYKDAIEILSNQLQRNPSSRAALSLLAYCYYFIQDFVNAANCYEQLSAQCPDVEDYKLHYAQALYQACLYEEAMKVTCQIENPDYHHKVIKLQAAIKYGEEDLNVAKNLVDQCPADDPDTEVNLGCLLYKSRAALSLLAYCYYFIQDFVNAANCYEQLSAQCPDVEDYKLHYAQALYQACLYEEAMKVTCQIENPDYHHKNLVDQCPADDPDTEVNLGCLLYKEGLYEEACTKFMSAMQIEGYRPDQSYNIALCYYRMKHFAQALKYISEIIEKGIREHPELSVGMTTEGLEVHSVGNTLTLHETALVEAFNLKAAIEYDLKNYEAAREALTDMPPRSEEELDPVTLHNQALMNISTHPTEGFEKLQFLIQQTPFPPETFANLLLLYCKYEFVVQYYDLAADVLAENAHLTYKHLTPYITTAVGSASVVAQYLYDFLDGLITQQTSPEEAYHKFDEMAARHTELLRKLTKQVQDARQRNDEEAARKALSEYDAALERLDHTLYIPVLMAQAKIHWDLEQYHQVEKVFRKSVEFCNEHDVWKLNVAHVLFMQETKFKEATGFYEPIVKKNYDNYTVLLTDQSYNIALCYYRMKHFAQALKYISEIIEKGIREHPELSVGMTTEGLEVHSVGNTLTLHETALVEAFNLKAAIEYDLKNYEAAREALTDMPPRSEEELDPVTLHNQALMNISTHPTEGFEKLQFLIQQTPFPPETFANLLLLYCKYEYYDLAADVLAENAHLTYKHLTPYLYDFLDGLITQQTSPEEAYHKFDEMAARHTELLRKLTKQVQDARQRNDEEAARKALSEYDAALERYIPVLMAQAKIHWDLEQYHQVEKVFRKSVEFCNEHDVWKLNVAHVLFMQETKFKEATGFYEPIVKKNYDNILNVSAIVLANLCVSYIMTSQNEEVSSLTQPFTALLLCSPMLCQKPGWDVKAEELMRKIEKEEEQLAYEEPEKKYFHLSIVNLVIGVLRQKGLCRTLYCAKGNYEFGVSRIIKSLEPYNKKLGTDTWFYTKRCFLSLLENMAKQVIMVHDNILYECLHFLGQCEVYGHHVRTHDDPSLDGGGGKNTVTYEARLLKALMLEMMT</sequence>